<keyword evidence="2" id="KW-1185">Reference proteome</keyword>
<accession>A0A1G9RUD8</accession>
<name>A0A1G9RUD8_9HYPH</name>
<organism evidence="1 2">
    <name type="scientific">Methylobacterium phyllostachyos</name>
    <dbReference type="NCBI Taxonomy" id="582672"/>
    <lineage>
        <taxon>Bacteria</taxon>
        <taxon>Pseudomonadati</taxon>
        <taxon>Pseudomonadota</taxon>
        <taxon>Alphaproteobacteria</taxon>
        <taxon>Hyphomicrobiales</taxon>
        <taxon>Methylobacteriaceae</taxon>
        <taxon>Methylobacterium</taxon>
    </lineage>
</organism>
<evidence type="ECO:0000313" key="2">
    <source>
        <dbReference type="Proteomes" id="UP000198704"/>
    </source>
</evidence>
<dbReference type="STRING" id="582672.SAMN05216360_101384"/>
<evidence type="ECO:0000313" key="1">
    <source>
        <dbReference type="EMBL" id="SDM26856.1"/>
    </source>
</evidence>
<proteinExistence type="predicted"/>
<dbReference type="RefSeq" id="WP_091712822.1">
    <property type="nucleotide sequence ID" value="NZ_FNHS01000001.1"/>
</dbReference>
<gene>
    <name evidence="1" type="ORF">SAMN05216360_101384</name>
</gene>
<dbReference type="AlphaFoldDB" id="A0A1G9RUD8"/>
<dbReference type="Proteomes" id="UP000198704">
    <property type="component" value="Unassembled WGS sequence"/>
</dbReference>
<protein>
    <submittedName>
        <fullName evidence="1">Uncharacterized protein</fullName>
    </submittedName>
</protein>
<dbReference type="EMBL" id="FNHS01000001">
    <property type="protein sequence ID" value="SDM26856.1"/>
    <property type="molecule type" value="Genomic_DNA"/>
</dbReference>
<sequence>MLRDGDATFQTTDFLERIGKVKARQAAADDALRSEFDIYEREAAEHTLELVYRHLYMLRQSVQVMHDMPDEEIIPILRAKVRDHGGAKKFCAAVRRFAGLELDPDWIEELIEEDEADHPAALVSPLLKSALVGLSAGMNVNSANISRRAAGGLDAEMGGER</sequence>
<reference evidence="2" key="1">
    <citation type="submission" date="2016-10" db="EMBL/GenBank/DDBJ databases">
        <authorList>
            <person name="Varghese N."/>
            <person name="Submissions S."/>
        </authorList>
    </citation>
    <scope>NUCLEOTIDE SEQUENCE [LARGE SCALE GENOMIC DNA]</scope>
    <source>
        <strain evidence="2">BL47</strain>
    </source>
</reference>